<dbReference type="PROSITE" id="PS50216">
    <property type="entry name" value="DHHC"/>
    <property type="match status" value="1"/>
</dbReference>
<evidence type="ECO:0000313" key="9">
    <source>
        <dbReference type="EMBL" id="EAS07389.1"/>
    </source>
</evidence>
<evidence type="ECO:0000313" key="10">
    <source>
        <dbReference type="Proteomes" id="UP000009168"/>
    </source>
</evidence>
<dbReference type="AlphaFoldDB" id="Q24I49"/>
<evidence type="ECO:0000259" key="8">
    <source>
        <dbReference type="Pfam" id="PF01529"/>
    </source>
</evidence>
<feature type="transmembrane region" description="Helical" evidence="7">
    <location>
        <begin position="6"/>
        <end position="25"/>
    </location>
</feature>
<dbReference type="eggNOG" id="KOG1315">
    <property type="taxonomic scope" value="Eukaryota"/>
</dbReference>
<keyword evidence="10" id="KW-1185">Reference proteome</keyword>
<evidence type="ECO:0000256" key="1">
    <source>
        <dbReference type="ARBA" id="ARBA00004141"/>
    </source>
</evidence>
<protein>
    <recommendedName>
        <fullName evidence="7">Palmitoyltransferase</fullName>
        <ecNumber evidence="7">2.3.1.225</ecNumber>
    </recommendedName>
</protein>
<sequence length="336" mass="39398">MQKSSSPNWIPVILVLIIIGTNYYFQQFIFIQQMFEQEYTAAGLFVTIFLNVNVFFMLANYYQCICTPPGSVSPDINELYPNLEQIKERSAKEQKIKILLRKEKKQKKKTGNNNLQNHENTIDIELSNQKEQLKNEMMNFDIIRSIQQVSYCVKCDRIKPPRTHHCKECNRCVQRMDHHCPWVANCVGIQNHKYFILFLLHATLSVGTCCVNITADYIFNDGAIKHSLNKANRLCITVNQVMTFGLVMCIGFLFIFQVIRMLKNQTTVEYHIEEINERNPFDKGTVSNISEILGENKIFWFCPINPFTRIKKNSLQYSTFDQENRDQENQQNDLYQ</sequence>
<accession>Q24I49</accession>
<feature type="transmembrane region" description="Helical" evidence="7">
    <location>
        <begin position="41"/>
        <end position="62"/>
    </location>
</feature>
<evidence type="ECO:0000256" key="2">
    <source>
        <dbReference type="ARBA" id="ARBA00022679"/>
    </source>
</evidence>
<dbReference type="GO" id="GO:0016020">
    <property type="term" value="C:membrane"/>
    <property type="evidence" value="ECO:0007669"/>
    <property type="project" value="UniProtKB-SubCell"/>
</dbReference>
<keyword evidence="2 7" id="KW-0808">Transferase</keyword>
<organism evidence="9 10">
    <name type="scientific">Tetrahymena thermophila (strain SB210)</name>
    <dbReference type="NCBI Taxonomy" id="312017"/>
    <lineage>
        <taxon>Eukaryota</taxon>
        <taxon>Sar</taxon>
        <taxon>Alveolata</taxon>
        <taxon>Ciliophora</taxon>
        <taxon>Intramacronucleata</taxon>
        <taxon>Oligohymenophorea</taxon>
        <taxon>Hymenostomatida</taxon>
        <taxon>Tetrahymenina</taxon>
        <taxon>Tetrahymenidae</taxon>
        <taxon>Tetrahymena</taxon>
    </lineage>
</organism>
<evidence type="ECO:0000256" key="3">
    <source>
        <dbReference type="ARBA" id="ARBA00022692"/>
    </source>
</evidence>
<evidence type="ECO:0000256" key="4">
    <source>
        <dbReference type="ARBA" id="ARBA00022989"/>
    </source>
</evidence>
<proteinExistence type="inferred from homology"/>
<keyword evidence="6 7" id="KW-0012">Acyltransferase</keyword>
<comment type="similarity">
    <text evidence="7">Belongs to the DHHC palmitoyltransferase family.</text>
</comment>
<dbReference type="STRING" id="312017.Q24I49"/>
<evidence type="ECO:0000256" key="5">
    <source>
        <dbReference type="ARBA" id="ARBA00023136"/>
    </source>
</evidence>
<keyword evidence="4 7" id="KW-1133">Transmembrane helix</keyword>
<name>Q24I49_TETTS</name>
<keyword evidence="5 7" id="KW-0472">Membrane</keyword>
<dbReference type="InterPro" id="IPR039859">
    <property type="entry name" value="PFA4/ZDH16/20/ERF2-like"/>
</dbReference>
<dbReference type="InterPro" id="IPR001594">
    <property type="entry name" value="Palmitoyltrfase_DHHC"/>
</dbReference>
<evidence type="ECO:0000256" key="6">
    <source>
        <dbReference type="ARBA" id="ARBA00023315"/>
    </source>
</evidence>
<reference evidence="10" key="1">
    <citation type="journal article" date="2006" name="PLoS Biol.">
        <title>Macronuclear genome sequence of the ciliate Tetrahymena thermophila, a model eukaryote.</title>
        <authorList>
            <person name="Eisen J.A."/>
            <person name="Coyne R.S."/>
            <person name="Wu M."/>
            <person name="Wu D."/>
            <person name="Thiagarajan M."/>
            <person name="Wortman J.R."/>
            <person name="Badger J.H."/>
            <person name="Ren Q."/>
            <person name="Amedeo P."/>
            <person name="Jones K.M."/>
            <person name="Tallon L.J."/>
            <person name="Delcher A.L."/>
            <person name="Salzberg S.L."/>
            <person name="Silva J.C."/>
            <person name="Haas B.J."/>
            <person name="Majoros W.H."/>
            <person name="Farzad M."/>
            <person name="Carlton J.M."/>
            <person name="Smith R.K. Jr."/>
            <person name="Garg J."/>
            <person name="Pearlman R.E."/>
            <person name="Karrer K.M."/>
            <person name="Sun L."/>
            <person name="Manning G."/>
            <person name="Elde N.C."/>
            <person name="Turkewitz A.P."/>
            <person name="Asai D.J."/>
            <person name="Wilkes D.E."/>
            <person name="Wang Y."/>
            <person name="Cai H."/>
            <person name="Collins K."/>
            <person name="Stewart B.A."/>
            <person name="Lee S.R."/>
            <person name="Wilamowska K."/>
            <person name="Weinberg Z."/>
            <person name="Ruzzo W.L."/>
            <person name="Wloga D."/>
            <person name="Gaertig J."/>
            <person name="Frankel J."/>
            <person name="Tsao C.-C."/>
            <person name="Gorovsky M.A."/>
            <person name="Keeling P.J."/>
            <person name="Waller R.F."/>
            <person name="Patron N.J."/>
            <person name="Cherry J.M."/>
            <person name="Stover N.A."/>
            <person name="Krieger C.J."/>
            <person name="del Toro C."/>
            <person name="Ryder H.F."/>
            <person name="Williamson S.C."/>
            <person name="Barbeau R.A."/>
            <person name="Hamilton E.P."/>
            <person name="Orias E."/>
        </authorList>
    </citation>
    <scope>NUCLEOTIDE SEQUENCE [LARGE SCALE GENOMIC DNA]</scope>
    <source>
        <strain evidence="10">SB210</strain>
    </source>
</reference>
<gene>
    <name evidence="9" type="ORF">TTHERM_00569250</name>
</gene>
<dbReference type="InParanoid" id="Q24I49"/>
<dbReference type="OMA" id="NCENERT"/>
<dbReference type="GO" id="GO:0019706">
    <property type="term" value="F:protein-cysteine S-palmitoyltransferase activity"/>
    <property type="evidence" value="ECO:0007669"/>
    <property type="project" value="UniProtKB-EC"/>
</dbReference>
<dbReference type="Proteomes" id="UP000009168">
    <property type="component" value="Unassembled WGS sequence"/>
</dbReference>
<dbReference type="OrthoDB" id="331948at2759"/>
<evidence type="ECO:0000256" key="7">
    <source>
        <dbReference type="RuleBase" id="RU079119"/>
    </source>
</evidence>
<comment type="subcellular location">
    <subcellularLocation>
        <location evidence="1">Membrane</location>
        <topology evidence="1">Multi-pass membrane protein</topology>
    </subcellularLocation>
</comment>
<feature type="transmembrane region" description="Helical" evidence="7">
    <location>
        <begin position="231"/>
        <end position="256"/>
    </location>
</feature>
<keyword evidence="3 7" id="KW-0812">Transmembrane</keyword>
<feature type="domain" description="Palmitoyltransferase DHHC" evidence="8">
    <location>
        <begin position="149"/>
        <end position="271"/>
    </location>
</feature>
<dbReference type="RefSeq" id="XP_001027631.1">
    <property type="nucleotide sequence ID" value="XM_001027631.3"/>
</dbReference>
<dbReference type="EC" id="2.3.1.225" evidence="7"/>
<dbReference type="EMBL" id="GG662498">
    <property type="protein sequence ID" value="EAS07389.1"/>
    <property type="molecule type" value="Genomic_DNA"/>
</dbReference>
<dbReference type="Pfam" id="PF01529">
    <property type="entry name" value="DHHC"/>
    <property type="match status" value="1"/>
</dbReference>
<feature type="transmembrane region" description="Helical" evidence="7">
    <location>
        <begin position="194"/>
        <end position="219"/>
    </location>
</feature>
<comment type="domain">
    <text evidence="7">The DHHC domain is required for palmitoyltransferase activity.</text>
</comment>
<dbReference type="KEGG" id="tet:TTHERM_00569250"/>
<dbReference type="GeneID" id="7823025"/>
<comment type="catalytic activity">
    <reaction evidence="7">
        <text>L-cysteinyl-[protein] + hexadecanoyl-CoA = S-hexadecanoyl-L-cysteinyl-[protein] + CoA</text>
        <dbReference type="Rhea" id="RHEA:36683"/>
        <dbReference type="Rhea" id="RHEA-COMP:10131"/>
        <dbReference type="Rhea" id="RHEA-COMP:11032"/>
        <dbReference type="ChEBI" id="CHEBI:29950"/>
        <dbReference type="ChEBI" id="CHEBI:57287"/>
        <dbReference type="ChEBI" id="CHEBI:57379"/>
        <dbReference type="ChEBI" id="CHEBI:74151"/>
        <dbReference type="EC" id="2.3.1.225"/>
    </reaction>
</comment>
<dbReference type="PANTHER" id="PTHR12246">
    <property type="entry name" value="PALMITOYLTRANSFERASE ZDHHC16"/>
    <property type="match status" value="1"/>
</dbReference>
<dbReference type="HOGENOM" id="CLU_827659_0_0_1"/>